<gene>
    <name evidence="3" type="ORF">DF3PB_2350009</name>
</gene>
<dbReference type="CDD" id="cd03443">
    <property type="entry name" value="PaaI_thioesterase"/>
    <property type="match status" value="1"/>
</dbReference>
<reference evidence="3" key="1">
    <citation type="submission" date="2018-07" db="EMBL/GenBank/DDBJ databases">
        <authorList>
            <person name="Quirk P.G."/>
            <person name="Krulwich T.A."/>
        </authorList>
    </citation>
    <scope>NUCLEOTIDE SEQUENCE</scope>
</reference>
<dbReference type="InterPro" id="IPR003736">
    <property type="entry name" value="PAAI_dom"/>
</dbReference>
<dbReference type="EMBL" id="UIDG01000152">
    <property type="protein sequence ID" value="SUS06053.1"/>
    <property type="molecule type" value="Genomic_DNA"/>
</dbReference>
<dbReference type="Gene3D" id="3.10.129.10">
    <property type="entry name" value="Hotdog Thioesterase"/>
    <property type="match status" value="1"/>
</dbReference>
<organism evidence="3">
    <name type="scientific">metagenome</name>
    <dbReference type="NCBI Taxonomy" id="256318"/>
    <lineage>
        <taxon>unclassified sequences</taxon>
        <taxon>metagenomes</taxon>
    </lineage>
</organism>
<accession>A0A380TED1</accession>
<dbReference type="InterPro" id="IPR006683">
    <property type="entry name" value="Thioestr_dom"/>
</dbReference>
<protein>
    <recommendedName>
        <fullName evidence="2">Thioesterase domain-containing protein</fullName>
    </recommendedName>
</protein>
<feature type="domain" description="Thioesterase" evidence="2">
    <location>
        <begin position="73"/>
        <end position="146"/>
    </location>
</feature>
<dbReference type="InterPro" id="IPR029069">
    <property type="entry name" value="HotDog_dom_sf"/>
</dbReference>
<evidence type="ECO:0000313" key="3">
    <source>
        <dbReference type="EMBL" id="SUS06053.1"/>
    </source>
</evidence>
<dbReference type="NCBIfam" id="TIGR00369">
    <property type="entry name" value="unchar_dom_1"/>
    <property type="match status" value="1"/>
</dbReference>
<keyword evidence="1" id="KW-0378">Hydrolase</keyword>
<dbReference type="PANTHER" id="PTHR43240">
    <property type="entry name" value="1,4-DIHYDROXY-2-NAPHTHOYL-COA THIOESTERASE 1"/>
    <property type="match status" value="1"/>
</dbReference>
<dbReference type="PANTHER" id="PTHR43240:SF7">
    <property type="entry name" value="BLR7284 PROTEIN"/>
    <property type="match status" value="1"/>
</dbReference>
<name>A0A380TED1_9ZZZZ</name>
<dbReference type="GO" id="GO:0005829">
    <property type="term" value="C:cytosol"/>
    <property type="evidence" value="ECO:0007669"/>
    <property type="project" value="TreeGrafter"/>
</dbReference>
<proteinExistence type="predicted"/>
<dbReference type="Pfam" id="PF03061">
    <property type="entry name" value="4HBT"/>
    <property type="match status" value="1"/>
</dbReference>
<dbReference type="AlphaFoldDB" id="A0A380TED1"/>
<dbReference type="SUPFAM" id="SSF54637">
    <property type="entry name" value="Thioesterase/thiol ester dehydrase-isomerase"/>
    <property type="match status" value="1"/>
</dbReference>
<evidence type="ECO:0000256" key="1">
    <source>
        <dbReference type="ARBA" id="ARBA00022801"/>
    </source>
</evidence>
<dbReference type="GO" id="GO:0061522">
    <property type="term" value="F:1,4-dihydroxy-2-naphthoyl-CoA thioesterase activity"/>
    <property type="evidence" value="ECO:0007669"/>
    <property type="project" value="TreeGrafter"/>
</dbReference>
<sequence length="179" mass="18978">MARNALGIDLCRMRGLPHVSDSTHSPQIARARAAFEGIPHCQHIGMQLTELMPGWGMITLPYSPRLIGDPRSGVVHGGAITALLDTMCGVVVMATIPDCQEVATLDLRIDYLHPATPGLDIRASAECFKVTRAIAFVRGVAFHEDKAAPIAHAIGTFVFATATAQARQPAADLSGGQPC</sequence>
<evidence type="ECO:0000259" key="2">
    <source>
        <dbReference type="Pfam" id="PF03061"/>
    </source>
</evidence>